<dbReference type="SUPFAM" id="SSF48452">
    <property type="entry name" value="TPR-like"/>
    <property type="match status" value="2"/>
</dbReference>
<dbReference type="InterPro" id="IPR011990">
    <property type="entry name" value="TPR-like_helical_dom_sf"/>
</dbReference>
<dbReference type="InterPro" id="IPR019734">
    <property type="entry name" value="TPR_rpt"/>
</dbReference>
<dbReference type="InterPro" id="IPR029787">
    <property type="entry name" value="Nucleotide_cyclase"/>
</dbReference>
<proteinExistence type="predicted"/>
<evidence type="ECO:0000256" key="1">
    <source>
        <dbReference type="ARBA" id="ARBA00012528"/>
    </source>
</evidence>
<evidence type="ECO:0000313" key="7">
    <source>
        <dbReference type="EMBL" id="MCI2283205.1"/>
    </source>
</evidence>
<reference evidence="7" key="1">
    <citation type="submission" date="2022-01" db="EMBL/GenBank/DDBJ databases">
        <title>Colwellia maritima, isolated from seawater.</title>
        <authorList>
            <person name="Kristyanto S."/>
            <person name="Jung J."/>
            <person name="Jeon C.O."/>
        </authorList>
    </citation>
    <scope>NUCLEOTIDE SEQUENCE</scope>
    <source>
        <strain evidence="7">MSW7</strain>
    </source>
</reference>
<feature type="transmembrane region" description="Helical" evidence="4">
    <location>
        <begin position="443"/>
        <end position="462"/>
    </location>
</feature>
<gene>
    <name evidence="7" type="ORF">L3081_07125</name>
</gene>
<dbReference type="Pfam" id="PF13181">
    <property type="entry name" value="TPR_8"/>
    <property type="match status" value="1"/>
</dbReference>
<dbReference type="InterPro" id="IPR043128">
    <property type="entry name" value="Rev_trsase/Diguanyl_cyclase"/>
</dbReference>
<evidence type="ECO:0000256" key="3">
    <source>
        <dbReference type="PROSITE-ProRule" id="PRU00339"/>
    </source>
</evidence>
<comment type="caution">
    <text evidence="7">The sequence shown here is derived from an EMBL/GenBank/DDBJ whole genome shotgun (WGS) entry which is preliminary data.</text>
</comment>
<feature type="signal peptide" evidence="5">
    <location>
        <begin position="1"/>
        <end position="17"/>
    </location>
</feature>
<dbReference type="PANTHER" id="PTHR45138:SF9">
    <property type="entry name" value="DIGUANYLATE CYCLASE DGCM-RELATED"/>
    <property type="match status" value="1"/>
</dbReference>
<dbReference type="Gene3D" id="1.25.40.10">
    <property type="entry name" value="Tetratricopeptide repeat domain"/>
    <property type="match status" value="2"/>
</dbReference>
<dbReference type="SMART" id="SM00267">
    <property type="entry name" value="GGDEF"/>
    <property type="match status" value="1"/>
</dbReference>
<keyword evidence="4" id="KW-0812">Transmembrane</keyword>
<dbReference type="SUPFAM" id="SSF55073">
    <property type="entry name" value="Nucleotide cyclase"/>
    <property type="match status" value="1"/>
</dbReference>
<dbReference type="PANTHER" id="PTHR45138">
    <property type="entry name" value="REGULATORY COMPONENTS OF SENSORY TRANSDUCTION SYSTEM"/>
    <property type="match status" value="1"/>
</dbReference>
<feature type="repeat" description="TPR" evidence="3">
    <location>
        <begin position="228"/>
        <end position="261"/>
    </location>
</feature>
<dbReference type="Pfam" id="PF13424">
    <property type="entry name" value="TPR_12"/>
    <property type="match status" value="1"/>
</dbReference>
<feature type="chain" id="PRO_5045286849" description="diguanylate cyclase" evidence="5">
    <location>
        <begin position="18"/>
        <end position="639"/>
    </location>
</feature>
<evidence type="ECO:0000313" key="8">
    <source>
        <dbReference type="Proteomes" id="UP001139646"/>
    </source>
</evidence>
<dbReference type="PROSITE" id="PS50005">
    <property type="entry name" value="TPR"/>
    <property type="match status" value="1"/>
</dbReference>
<name>A0ABS9WYX9_9GAMM</name>
<keyword evidence="8" id="KW-1185">Reference proteome</keyword>
<evidence type="ECO:0000256" key="4">
    <source>
        <dbReference type="SAM" id="Phobius"/>
    </source>
</evidence>
<dbReference type="NCBIfam" id="TIGR00254">
    <property type="entry name" value="GGDEF"/>
    <property type="match status" value="1"/>
</dbReference>
<dbReference type="RefSeq" id="WP_242284460.1">
    <property type="nucleotide sequence ID" value="NZ_JAKKSL010000001.1"/>
</dbReference>
<keyword evidence="3" id="KW-0802">TPR repeat</keyword>
<evidence type="ECO:0000259" key="6">
    <source>
        <dbReference type="PROSITE" id="PS50887"/>
    </source>
</evidence>
<comment type="catalytic activity">
    <reaction evidence="2">
        <text>2 GTP = 3',3'-c-di-GMP + 2 diphosphate</text>
        <dbReference type="Rhea" id="RHEA:24898"/>
        <dbReference type="ChEBI" id="CHEBI:33019"/>
        <dbReference type="ChEBI" id="CHEBI:37565"/>
        <dbReference type="ChEBI" id="CHEBI:58805"/>
        <dbReference type="EC" id="2.7.7.65"/>
    </reaction>
</comment>
<organism evidence="7 8">
    <name type="scientific">Colwellia maritima</name>
    <dbReference type="NCBI Taxonomy" id="2912588"/>
    <lineage>
        <taxon>Bacteria</taxon>
        <taxon>Pseudomonadati</taxon>
        <taxon>Pseudomonadota</taxon>
        <taxon>Gammaproteobacteria</taxon>
        <taxon>Alteromonadales</taxon>
        <taxon>Colwelliaceae</taxon>
        <taxon>Colwellia</taxon>
    </lineage>
</organism>
<keyword evidence="4" id="KW-1133">Transmembrane helix</keyword>
<dbReference type="Pfam" id="PF00990">
    <property type="entry name" value="GGDEF"/>
    <property type="match status" value="1"/>
</dbReference>
<dbReference type="Gene3D" id="3.30.70.270">
    <property type="match status" value="1"/>
</dbReference>
<dbReference type="PROSITE" id="PS50887">
    <property type="entry name" value="GGDEF"/>
    <property type="match status" value="1"/>
</dbReference>
<feature type="domain" description="GGDEF" evidence="6">
    <location>
        <begin position="502"/>
        <end position="639"/>
    </location>
</feature>
<dbReference type="EC" id="2.7.7.65" evidence="1"/>
<evidence type="ECO:0000256" key="2">
    <source>
        <dbReference type="ARBA" id="ARBA00034247"/>
    </source>
</evidence>
<dbReference type="InterPro" id="IPR000160">
    <property type="entry name" value="GGDEF_dom"/>
</dbReference>
<dbReference type="Proteomes" id="UP001139646">
    <property type="component" value="Unassembled WGS sequence"/>
</dbReference>
<keyword evidence="5" id="KW-0732">Signal</keyword>
<dbReference type="InterPro" id="IPR050469">
    <property type="entry name" value="Diguanylate_Cyclase"/>
</dbReference>
<evidence type="ECO:0000256" key="5">
    <source>
        <dbReference type="SAM" id="SignalP"/>
    </source>
</evidence>
<dbReference type="SMART" id="SM00028">
    <property type="entry name" value="TPR"/>
    <property type="match status" value="5"/>
</dbReference>
<keyword evidence="4" id="KW-0472">Membrane</keyword>
<dbReference type="EMBL" id="JAKKSL010000001">
    <property type="protein sequence ID" value="MCI2283205.1"/>
    <property type="molecule type" value="Genomic_DNA"/>
</dbReference>
<sequence length="639" mass="72845">MVTFFYALIAAQASVMAAVQNVEEGIEGFDEAVINIEKLVDSNTPAAQLQLKKYGDHFNDLALKQKITYLDLLTDIYITQGQFHLAKQLTTEGLSLTLNLSSPSLLISELLYNRGFANESIGEIELATKDYESGLELAKSLHDNVLTARGLVNLGAIYYLTGRYENSLIVLNDAYNIAKQTTDEKLKGSVNSELGILYAHLDRNKQAMVYYQQSYQHYKNANKTVLSLNSLVNMGLNYLSEKQYDDAIQAFETVINEARNIDEFAINQIMYSTYSGLSRGNLKKKEANPEASYQYLLLSKQYLENIEQYDTERRYYIDEAFVLFELERFDEALNSIAKVENIFALHAPLGHLRKQGHINVIDLKSKIYFQQGHYQKAYELQNHRLSLTRALRDERHTQSIAEVRLALEAKEADLQKKVLKNKQTLQEITLLEAEEKQEQQKLYLLYIAVVALVFAWLLVKLVQGQHKLYKASSLDALTGIANRNEVMRKGKKLFYQAKMKKNNFSVLMIDIDYFKKINEQFGHSEGDIVLKKVVELGKEFMRKTDVFGRFGGEEFIAFLPHTSSEQAKMIAERFRRSVETNDWGNIKASQAPFNISISIGVANSVDFLNEEGFDLAMLINKADQLLFLAKAQGRNQVCT</sequence>
<dbReference type="CDD" id="cd01949">
    <property type="entry name" value="GGDEF"/>
    <property type="match status" value="1"/>
</dbReference>
<accession>A0ABS9WYX9</accession>
<protein>
    <recommendedName>
        <fullName evidence="1">diguanylate cyclase</fullName>
        <ecNumber evidence="1">2.7.7.65</ecNumber>
    </recommendedName>
</protein>